<gene>
    <name evidence="1" type="ORF">C7B43_00130</name>
</gene>
<sequence>MLFGKHVPEGRRAILFTPLGSAHPHTNCRLPNRGLHGSRAGFVEPRSPLLKFVWLKWKFFLSKKQDFVDRQQIIFKEIELQPRIYKNHQRFPKIVCLFLFFGI</sequence>
<evidence type="ECO:0000313" key="1">
    <source>
        <dbReference type="EMBL" id="PSR31669.1"/>
    </source>
</evidence>
<dbReference type="Proteomes" id="UP000242699">
    <property type="component" value="Unassembled WGS sequence"/>
</dbReference>
<organism evidence="1 2">
    <name type="scientific">Sulfobacillus benefaciens</name>
    <dbReference type="NCBI Taxonomy" id="453960"/>
    <lineage>
        <taxon>Bacteria</taxon>
        <taxon>Bacillati</taxon>
        <taxon>Bacillota</taxon>
        <taxon>Clostridia</taxon>
        <taxon>Eubacteriales</taxon>
        <taxon>Clostridiales Family XVII. Incertae Sedis</taxon>
        <taxon>Sulfobacillus</taxon>
    </lineage>
</organism>
<comment type="caution">
    <text evidence="1">The sequence shown here is derived from an EMBL/GenBank/DDBJ whole genome shotgun (WGS) entry which is preliminary data.</text>
</comment>
<name>A0A2T2XB00_9FIRM</name>
<evidence type="ECO:0000313" key="2">
    <source>
        <dbReference type="Proteomes" id="UP000242699"/>
    </source>
</evidence>
<dbReference type="EMBL" id="PXYT01000001">
    <property type="protein sequence ID" value="PSR31669.1"/>
    <property type="molecule type" value="Genomic_DNA"/>
</dbReference>
<dbReference type="AlphaFoldDB" id="A0A2T2XB00"/>
<reference evidence="1 2" key="1">
    <citation type="journal article" date="2014" name="BMC Genomics">
        <title>Comparison of environmental and isolate Sulfobacillus genomes reveals diverse carbon, sulfur, nitrogen, and hydrogen metabolisms.</title>
        <authorList>
            <person name="Justice N.B."/>
            <person name="Norman A."/>
            <person name="Brown C.T."/>
            <person name="Singh A."/>
            <person name="Thomas B.C."/>
            <person name="Banfield J.F."/>
        </authorList>
    </citation>
    <scope>NUCLEOTIDE SEQUENCE [LARGE SCALE GENOMIC DNA]</scope>
    <source>
        <strain evidence="1">AMDSBA1</strain>
    </source>
</reference>
<protein>
    <submittedName>
        <fullName evidence="1">Uncharacterized protein</fullName>
    </submittedName>
</protein>
<proteinExistence type="predicted"/>
<accession>A0A2T2XB00</accession>